<proteinExistence type="predicted"/>
<accession>A0AAW0BT17</accession>
<reference evidence="2 3" key="1">
    <citation type="journal article" date="2024" name="J Genomics">
        <title>Draft genome sequencing and assembly of Favolaschia claudopus CIRM-BRFM 2984 isolated from oak limbs.</title>
        <authorList>
            <person name="Navarro D."/>
            <person name="Drula E."/>
            <person name="Chaduli D."/>
            <person name="Cazenave R."/>
            <person name="Ahrendt S."/>
            <person name="Wang J."/>
            <person name="Lipzen A."/>
            <person name="Daum C."/>
            <person name="Barry K."/>
            <person name="Grigoriev I.V."/>
            <person name="Favel A."/>
            <person name="Rosso M.N."/>
            <person name="Martin F."/>
        </authorList>
    </citation>
    <scope>NUCLEOTIDE SEQUENCE [LARGE SCALE GENOMIC DNA]</scope>
    <source>
        <strain evidence="2 3">CIRM-BRFM 2984</strain>
    </source>
</reference>
<protein>
    <submittedName>
        <fullName evidence="2">Uncharacterized protein</fullName>
    </submittedName>
</protein>
<organism evidence="2 3">
    <name type="scientific">Favolaschia claudopus</name>
    <dbReference type="NCBI Taxonomy" id="2862362"/>
    <lineage>
        <taxon>Eukaryota</taxon>
        <taxon>Fungi</taxon>
        <taxon>Dikarya</taxon>
        <taxon>Basidiomycota</taxon>
        <taxon>Agaricomycotina</taxon>
        <taxon>Agaricomycetes</taxon>
        <taxon>Agaricomycetidae</taxon>
        <taxon>Agaricales</taxon>
        <taxon>Marasmiineae</taxon>
        <taxon>Mycenaceae</taxon>
        <taxon>Favolaschia</taxon>
    </lineage>
</organism>
<comment type="caution">
    <text evidence="2">The sequence shown here is derived from an EMBL/GenBank/DDBJ whole genome shotgun (WGS) entry which is preliminary data.</text>
</comment>
<sequence>MSETSNLPFSGRDRLACLLLSTNNAENLFSHTNQRWLFELLRGHGIPVVNMTSLEDSKKALLTHFLYGACGQLPDSSQLPECQSIRHDFANSREMAYFALSLLISAPTRLSGFTLKIIGSVLGNGGEQGSDLDAFSSFIQSELINRRNTLVEEFSETHPSQQVLEGIDRLPLSSLISLAALHGIPSKNCSAKTLSNTITTHLVSGACGSQKSNLMSIGCQSVVRQMFKAPVSDSMTQEEFQQMLQIRLLTQLQPRLSKSVARRILSMHNVEYSVDDGPAKLRSQVGKYIKSLNGKRPCYQSRQTKRDAETESRVRQSEKLKAEWPQLISPGLKEKFKKQFNALISKDALSTFTCGSCVERCNMKQRTTISFEEFDLKLLKSPDEPCNSASESEDPDLESEKAKLPWLDPEMIPPPMPVDSGQYDSLLIDPQCIENDLDSMEPVLVVCKGCKSALKSGKVPRLSMANYNYLGPIPPELRDLSVVVGPVWATKLRGARREQLASE</sequence>
<feature type="region of interest" description="Disordered" evidence="1">
    <location>
        <begin position="297"/>
        <end position="317"/>
    </location>
</feature>
<dbReference type="Proteomes" id="UP001362999">
    <property type="component" value="Unassembled WGS sequence"/>
</dbReference>
<dbReference type="AlphaFoldDB" id="A0AAW0BT17"/>
<feature type="compositionally biased region" description="Basic and acidic residues" evidence="1">
    <location>
        <begin position="304"/>
        <end position="317"/>
    </location>
</feature>
<name>A0AAW0BT17_9AGAR</name>
<evidence type="ECO:0000256" key="1">
    <source>
        <dbReference type="SAM" id="MobiDB-lite"/>
    </source>
</evidence>
<keyword evidence="3" id="KW-1185">Reference proteome</keyword>
<gene>
    <name evidence="2" type="ORF">R3P38DRAFT_3513871</name>
</gene>
<dbReference type="EMBL" id="JAWWNJ010000026">
    <property type="protein sequence ID" value="KAK7029996.1"/>
    <property type="molecule type" value="Genomic_DNA"/>
</dbReference>
<evidence type="ECO:0000313" key="3">
    <source>
        <dbReference type="Proteomes" id="UP001362999"/>
    </source>
</evidence>
<evidence type="ECO:0000313" key="2">
    <source>
        <dbReference type="EMBL" id="KAK7029996.1"/>
    </source>
</evidence>